<gene>
    <name evidence="3" type="ORF">L9F63_007330</name>
</gene>
<dbReference type="Gene3D" id="3.10.20.90">
    <property type="entry name" value="Phosphatidylinositol 3-kinase Catalytic Subunit, Chain A, domain 1"/>
    <property type="match status" value="1"/>
</dbReference>
<dbReference type="Proteomes" id="UP001233999">
    <property type="component" value="Unassembled WGS sequence"/>
</dbReference>
<dbReference type="GO" id="GO:0016579">
    <property type="term" value="P:protein deubiquitination"/>
    <property type="evidence" value="ECO:0007669"/>
    <property type="project" value="InterPro"/>
</dbReference>
<proteinExistence type="predicted"/>
<feature type="non-terminal residue" evidence="3">
    <location>
        <position position="1"/>
    </location>
</feature>
<dbReference type="InterPro" id="IPR044743">
    <property type="entry name" value="Ubl_USP48"/>
</dbReference>
<dbReference type="PROSITE" id="PS50053">
    <property type="entry name" value="UBIQUITIN_2"/>
    <property type="match status" value="1"/>
</dbReference>
<feature type="compositionally biased region" description="Basic residues" evidence="1">
    <location>
        <begin position="86"/>
        <end position="95"/>
    </location>
</feature>
<dbReference type="CDD" id="cd01795">
    <property type="entry name" value="Ubl_USP48"/>
    <property type="match status" value="1"/>
</dbReference>
<reference evidence="3" key="1">
    <citation type="journal article" date="2023" name="IScience">
        <title>Live-bearing cockroach genome reveals convergent evolutionary mechanisms linked to viviparity in insects and beyond.</title>
        <authorList>
            <person name="Fouks B."/>
            <person name="Harrison M.C."/>
            <person name="Mikhailova A.A."/>
            <person name="Marchal E."/>
            <person name="English S."/>
            <person name="Carruthers M."/>
            <person name="Jennings E.C."/>
            <person name="Chiamaka E.L."/>
            <person name="Frigard R.A."/>
            <person name="Pippel M."/>
            <person name="Attardo G.M."/>
            <person name="Benoit J.B."/>
            <person name="Bornberg-Bauer E."/>
            <person name="Tobe S.S."/>
        </authorList>
    </citation>
    <scope>NUCLEOTIDE SEQUENCE</scope>
    <source>
        <strain evidence="3">Stay&amp;Tobe</strain>
    </source>
</reference>
<keyword evidence="4" id="KW-1185">Reference proteome</keyword>
<dbReference type="GO" id="GO:0004197">
    <property type="term" value="F:cysteine-type endopeptidase activity"/>
    <property type="evidence" value="ECO:0007669"/>
    <property type="project" value="InterPro"/>
</dbReference>
<organism evidence="3 4">
    <name type="scientific">Diploptera punctata</name>
    <name type="common">Pacific beetle cockroach</name>
    <dbReference type="NCBI Taxonomy" id="6984"/>
    <lineage>
        <taxon>Eukaryota</taxon>
        <taxon>Metazoa</taxon>
        <taxon>Ecdysozoa</taxon>
        <taxon>Arthropoda</taxon>
        <taxon>Hexapoda</taxon>
        <taxon>Insecta</taxon>
        <taxon>Pterygota</taxon>
        <taxon>Neoptera</taxon>
        <taxon>Polyneoptera</taxon>
        <taxon>Dictyoptera</taxon>
        <taxon>Blattodea</taxon>
        <taxon>Blaberoidea</taxon>
        <taxon>Blaberidae</taxon>
        <taxon>Diplopterinae</taxon>
        <taxon>Diploptera</taxon>
    </lineage>
</organism>
<dbReference type="InterPro" id="IPR000626">
    <property type="entry name" value="Ubiquitin-like_dom"/>
</dbReference>
<comment type="caution">
    <text evidence="3">The sequence shown here is derived from an EMBL/GenBank/DDBJ whole genome shotgun (WGS) entry which is preliminary data.</text>
</comment>
<evidence type="ECO:0000259" key="2">
    <source>
        <dbReference type="PROSITE" id="PS50053"/>
    </source>
</evidence>
<accession>A0AAD8E3U8</accession>
<reference evidence="3" key="2">
    <citation type="submission" date="2023-05" db="EMBL/GenBank/DDBJ databases">
        <authorList>
            <person name="Fouks B."/>
        </authorList>
    </citation>
    <scope>NUCLEOTIDE SEQUENCE</scope>
    <source>
        <strain evidence="3">Stay&amp;Tobe</strain>
        <tissue evidence="3">Testes</tissue>
    </source>
</reference>
<evidence type="ECO:0000313" key="3">
    <source>
        <dbReference type="EMBL" id="KAJ9575789.1"/>
    </source>
</evidence>
<feature type="domain" description="Ubiquitin-like" evidence="2">
    <location>
        <begin position="99"/>
        <end position="156"/>
    </location>
</feature>
<sequence>MARMRVEEMELLQYEKAKIFVRKVQRTDNNNGQYEETGGSSTSAQADSKDDPEYQGSEAKKPKLAPGTCSSPIPGGSSSAGDTRVRKSTRHRRMRGEREITVSSKLTLLDFKVMVMKLFHVAPFDQHLSIDGRDLTDNNATLGSLQVYPDSIILLK</sequence>
<dbReference type="EMBL" id="JASPKZ010009820">
    <property type="protein sequence ID" value="KAJ9575789.1"/>
    <property type="molecule type" value="Genomic_DNA"/>
</dbReference>
<dbReference type="GO" id="GO:0004843">
    <property type="term" value="F:cysteine-type deubiquitinase activity"/>
    <property type="evidence" value="ECO:0007669"/>
    <property type="project" value="InterPro"/>
</dbReference>
<dbReference type="AlphaFoldDB" id="A0AAD8E3U8"/>
<feature type="region of interest" description="Disordered" evidence="1">
    <location>
        <begin position="22"/>
        <end position="97"/>
    </location>
</feature>
<evidence type="ECO:0000313" key="4">
    <source>
        <dbReference type="Proteomes" id="UP001233999"/>
    </source>
</evidence>
<feature type="compositionally biased region" description="Polar residues" evidence="1">
    <location>
        <begin position="27"/>
        <end position="46"/>
    </location>
</feature>
<dbReference type="SUPFAM" id="SSF54236">
    <property type="entry name" value="Ubiquitin-like"/>
    <property type="match status" value="1"/>
</dbReference>
<name>A0AAD8E3U8_DIPPU</name>
<protein>
    <recommendedName>
        <fullName evidence="2">Ubiquitin-like domain-containing protein</fullName>
    </recommendedName>
</protein>
<dbReference type="InterPro" id="IPR029071">
    <property type="entry name" value="Ubiquitin-like_domsf"/>
</dbReference>
<feature type="compositionally biased region" description="Low complexity" evidence="1">
    <location>
        <begin position="66"/>
        <end position="79"/>
    </location>
</feature>
<evidence type="ECO:0000256" key="1">
    <source>
        <dbReference type="SAM" id="MobiDB-lite"/>
    </source>
</evidence>